<keyword evidence="9 10" id="KW-0067">ATP-binding</keyword>
<dbReference type="InterPro" id="IPR003116">
    <property type="entry name" value="RBD_dom"/>
</dbReference>
<comment type="caution">
    <text evidence="15">The sequence shown here is derived from an EMBL/GenBank/DDBJ whole genome shotgun (WGS) entry which is preliminary data.</text>
</comment>
<dbReference type="PROSITE" id="PS00107">
    <property type="entry name" value="PROTEIN_KINASE_ATP"/>
    <property type="match status" value="1"/>
</dbReference>
<dbReference type="AlphaFoldDB" id="A0A1D2MJ60"/>
<feature type="compositionally biased region" description="Basic and acidic residues" evidence="12">
    <location>
        <begin position="437"/>
        <end position="450"/>
    </location>
</feature>
<dbReference type="InterPro" id="IPR046349">
    <property type="entry name" value="C1-like_sf"/>
</dbReference>
<dbReference type="PROSITE" id="PS00479">
    <property type="entry name" value="ZF_DAG_PE_1"/>
    <property type="match status" value="1"/>
</dbReference>
<dbReference type="STRING" id="48709.A0A1D2MJ60"/>
<keyword evidence="16" id="KW-1185">Reference proteome</keyword>
<dbReference type="SMART" id="SM00109">
    <property type="entry name" value="C1"/>
    <property type="match status" value="1"/>
</dbReference>
<evidence type="ECO:0000259" key="14">
    <source>
        <dbReference type="PROSITE" id="PS50081"/>
    </source>
</evidence>
<keyword evidence="6 10" id="KW-0547">Nucleotide-binding</keyword>
<dbReference type="InterPro" id="IPR051681">
    <property type="entry name" value="Ser/Thr_Kinases-Pseudokinases"/>
</dbReference>
<sequence>MGTVIVDGGGGTPEAELRNIQNMIRLTKENIDALNERFAGFQDPPHMYLQEYSELTTKLHDLEKKEQELKEISVHFETHSKDVSIPQLKPSQGRIVPEDVGFHPIADDWPSPRSPMKSVIRAHLPNQQRTSVQVSLHVTSKHANGTEKNGANGCAIISTDSTWSDSEEALDKAMKRRKLTPEMCAVYKNSNPNQMQVPWDLDISKLEGEEIRVEILEKFPIPTSISHNFVRKTFFSLVYCECCRRLLFQGFYCRTCGYRFHQRCAGNVPALCQHARMEHMYYQTASGRTEFISSDETKQFNRKDHPPPLGQRERSTSAPNVCYNLVGQSAEISDDLLHRITKEHWWPFSSGRNENVGNADAGNHIHIRTTNAPTLPWAAPLTNLALGVVFGPRGPYTTLAGTQRASSPAGSPTKVSLSHSAQASPTNTLRPCRPRARSADESSKKQQIKNSREYVEDWEIPAEEILVGHRIGSGSFGTVFKGIWHGPVAVKTLNVKDPTPAQLQAFKNEVAVLRKTRHVNILLFMGCVSKPQLAIVTQWCEGSSLYKHIHVIESKFPLLTLIEISRQTAQGMDYLHAKNIIHRDLKSNNIFLHDDLTVKIGDFGLATVKTRWSGSHQQQQPSGSILWMAPEVIRMQEENPYSFQSDVYAFGIVLFELLAGQLPYSSISNKDQILFMVGRGFLRPDLNLLRSDTPKALRRLLEDCIKFARDDRPLFRQILTSLESLLSSLPKIHRSESEPMLNRTHIQSDDFLYVCASPKTPINTQFGAFHFFG</sequence>
<evidence type="ECO:0000256" key="7">
    <source>
        <dbReference type="ARBA" id="ARBA00022777"/>
    </source>
</evidence>
<dbReference type="InterPro" id="IPR001245">
    <property type="entry name" value="Ser-Thr/Tyr_kinase_cat_dom"/>
</dbReference>
<dbReference type="InterPro" id="IPR008271">
    <property type="entry name" value="Ser/Thr_kinase_AS"/>
</dbReference>
<feature type="domain" description="Protein kinase" evidence="13">
    <location>
        <begin position="465"/>
        <end position="726"/>
    </location>
</feature>
<dbReference type="Pfam" id="PF02196">
    <property type="entry name" value="RBD"/>
    <property type="match status" value="1"/>
</dbReference>
<keyword evidence="11" id="KW-0175">Coiled coil</keyword>
<feature type="region of interest" description="Disordered" evidence="12">
    <location>
        <begin position="297"/>
        <end position="316"/>
    </location>
</feature>
<feature type="compositionally biased region" description="Polar residues" evidence="12">
    <location>
        <begin position="399"/>
        <end position="429"/>
    </location>
</feature>
<dbReference type="GO" id="GO:0006950">
    <property type="term" value="P:response to stress"/>
    <property type="evidence" value="ECO:0007669"/>
    <property type="project" value="UniProtKB-ARBA"/>
</dbReference>
<dbReference type="GO" id="GO:0005524">
    <property type="term" value="F:ATP binding"/>
    <property type="evidence" value="ECO:0007669"/>
    <property type="project" value="UniProtKB-UniRule"/>
</dbReference>
<dbReference type="Gene3D" id="3.10.20.90">
    <property type="entry name" value="Phosphatidylinositol 3-kinase Catalytic Subunit, Chain A, domain 1"/>
    <property type="match status" value="1"/>
</dbReference>
<dbReference type="OMA" id="EMCVVYI"/>
<dbReference type="Gene3D" id="3.30.60.20">
    <property type="match status" value="1"/>
</dbReference>
<evidence type="ECO:0000259" key="13">
    <source>
        <dbReference type="PROSITE" id="PS50011"/>
    </source>
</evidence>
<evidence type="ECO:0000256" key="9">
    <source>
        <dbReference type="ARBA" id="ARBA00022840"/>
    </source>
</evidence>
<dbReference type="FunFam" id="1.10.510.10:FF:000036">
    <property type="entry name" value="RAF proto-oncogene serine/threonine-protein kinase"/>
    <property type="match status" value="1"/>
</dbReference>
<dbReference type="EMBL" id="LJIJ01001078">
    <property type="protein sequence ID" value="ODM93078.1"/>
    <property type="molecule type" value="Genomic_DNA"/>
</dbReference>
<evidence type="ECO:0000256" key="12">
    <source>
        <dbReference type="SAM" id="MobiDB-lite"/>
    </source>
</evidence>
<dbReference type="InterPro" id="IPR000719">
    <property type="entry name" value="Prot_kinase_dom"/>
</dbReference>
<keyword evidence="8" id="KW-0862">Zinc</keyword>
<dbReference type="PANTHER" id="PTHR44329:SF262">
    <property type="entry name" value="RAF HOMOLOG SERINE_THREONINE-PROTEIN KINASE RAF"/>
    <property type="match status" value="1"/>
</dbReference>
<dbReference type="PROSITE" id="PS50011">
    <property type="entry name" value="PROTEIN_KINASE_DOM"/>
    <property type="match status" value="1"/>
</dbReference>
<accession>A0A1D2MJ60</accession>
<comment type="similarity">
    <text evidence="1">Belongs to the protein kinase superfamily. TKL Ser/Thr protein kinase family. RAF subfamily.</text>
</comment>
<reference evidence="15 16" key="1">
    <citation type="journal article" date="2016" name="Genome Biol. Evol.">
        <title>Gene Family Evolution Reflects Adaptation to Soil Environmental Stressors in the Genome of the Collembolan Orchesella cincta.</title>
        <authorList>
            <person name="Faddeeva-Vakhrusheva A."/>
            <person name="Derks M.F."/>
            <person name="Anvar S.Y."/>
            <person name="Agamennone V."/>
            <person name="Suring W."/>
            <person name="Smit S."/>
            <person name="van Straalen N.M."/>
            <person name="Roelofs D."/>
        </authorList>
    </citation>
    <scope>NUCLEOTIDE SEQUENCE [LARGE SCALE GENOMIC DNA]</scope>
    <source>
        <tissue evidence="15">Mixed pool</tissue>
    </source>
</reference>
<feature type="binding site" evidence="10">
    <location>
        <position position="491"/>
    </location>
    <ligand>
        <name>ATP</name>
        <dbReference type="ChEBI" id="CHEBI:30616"/>
    </ligand>
</feature>
<protein>
    <recommendedName>
        <fullName evidence="2">non-specific serine/threonine protein kinase</fullName>
        <ecNumber evidence="2">2.7.11.1</ecNumber>
    </recommendedName>
</protein>
<gene>
    <name evidence="15" type="ORF">Ocin01_13605</name>
</gene>
<dbReference type="Gene3D" id="1.10.510.10">
    <property type="entry name" value="Transferase(Phosphotransferase) domain 1"/>
    <property type="match status" value="1"/>
</dbReference>
<evidence type="ECO:0000256" key="11">
    <source>
        <dbReference type="SAM" id="Coils"/>
    </source>
</evidence>
<name>A0A1D2MJ60_ORCCI</name>
<feature type="compositionally biased region" description="Basic and acidic residues" evidence="12">
    <location>
        <begin position="297"/>
        <end position="315"/>
    </location>
</feature>
<dbReference type="CDD" id="cd14062">
    <property type="entry name" value="STKc_Raf"/>
    <property type="match status" value="1"/>
</dbReference>
<evidence type="ECO:0000256" key="2">
    <source>
        <dbReference type="ARBA" id="ARBA00012513"/>
    </source>
</evidence>
<evidence type="ECO:0000313" key="15">
    <source>
        <dbReference type="EMBL" id="ODM93078.1"/>
    </source>
</evidence>
<dbReference type="InterPro" id="IPR002219">
    <property type="entry name" value="PKC_DAG/PE"/>
</dbReference>
<dbReference type="SUPFAM" id="SSF57889">
    <property type="entry name" value="Cysteine-rich domain"/>
    <property type="match status" value="1"/>
</dbReference>
<evidence type="ECO:0000256" key="8">
    <source>
        <dbReference type="ARBA" id="ARBA00022833"/>
    </source>
</evidence>
<keyword evidence="7 15" id="KW-0418">Kinase</keyword>
<evidence type="ECO:0000256" key="4">
    <source>
        <dbReference type="ARBA" id="ARBA00022679"/>
    </source>
</evidence>
<evidence type="ECO:0000313" key="16">
    <source>
        <dbReference type="Proteomes" id="UP000094527"/>
    </source>
</evidence>
<dbReference type="PROSITE" id="PS00108">
    <property type="entry name" value="PROTEIN_KINASE_ST"/>
    <property type="match status" value="1"/>
</dbReference>
<evidence type="ECO:0000256" key="10">
    <source>
        <dbReference type="PROSITE-ProRule" id="PRU10141"/>
    </source>
</evidence>
<dbReference type="GO" id="GO:0046872">
    <property type="term" value="F:metal ion binding"/>
    <property type="evidence" value="ECO:0007669"/>
    <property type="project" value="UniProtKB-KW"/>
</dbReference>
<keyword evidence="5" id="KW-0479">Metal-binding</keyword>
<dbReference type="SUPFAM" id="SSF56112">
    <property type="entry name" value="Protein kinase-like (PK-like)"/>
    <property type="match status" value="1"/>
</dbReference>
<keyword evidence="3" id="KW-0723">Serine/threonine-protein kinase</keyword>
<feature type="domain" description="Phorbol-ester/DAG-type" evidence="14">
    <location>
        <begin position="226"/>
        <end position="272"/>
    </location>
</feature>
<dbReference type="Pfam" id="PF00130">
    <property type="entry name" value="C1_1"/>
    <property type="match status" value="1"/>
</dbReference>
<evidence type="ECO:0000256" key="3">
    <source>
        <dbReference type="ARBA" id="ARBA00022527"/>
    </source>
</evidence>
<dbReference type="SUPFAM" id="SSF54236">
    <property type="entry name" value="Ubiquitin-like"/>
    <property type="match status" value="1"/>
</dbReference>
<dbReference type="OrthoDB" id="774951at2759"/>
<evidence type="ECO:0000256" key="6">
    <source>
        <dbReference type="ARBA" id="ARBA00022741"/>
    </source>
</evidence>
<dbReference type="InterPro" id="IPR029071">
    <property type="entry name" value="Ubiquitin-like_domsf"/>
</dbReference>
<feature type="coiled-coil region" evidence="11">
    <location>
        <begin position="17"/>
        <end position="72"/>
    </location>
</feature>
<dbReference type="Pfam" id="PF07714">
    <property type="entry name" value="PK_Tyr_Ser-Thr"/>
    <property type="match status" value="1"/>
</dbReference>
<dbReference type="InterPro" id="IPR017441">
    <property type="entry name" value="Protein_kinase_ATP_BS"/>
</dbReference>
<dbReference type="Proteomes" id="UP000094527">
    <property type="component" value="Unassembled WGS sequence"/>
</dbReference>
<dbReference type="CDD" id="cd20811">
    <property type="entry name" value="C1_Raf"/>
    <property type="match status" value="1"/>
</dbReference>
<proteinExistence type="inferred from homology"/>
<dbReference type="Gene3D" id="3.30.200.20">
    <property type="entry name" value="Phosphorylase Kinase, domain 1"/>
    <property type="match status" value="1"/>
</dbReference>
<dbReference type="GO" id="GO:0004709">
    <property type="term" value="F:MAP kinase kinase kinase activity"/>
    <property type="evidence" value="ECO:0007669"/>
    <property type="project" value="TreeGrafter"/>
</dbReference>
<dbReference type="EC" id="2.7.11.1" evidence="2"/>
<feature type="region of interest" description="Disordered" evidence="12">
    <location>
        <begin position="399"/>
        <end position="450"/>
    </location>
</feature>
<dbReference type="PANTHER" id="PTHR44329">
    <property type="entry name" value="SERINE/THREONINE-PROTEIN KINASE TNNI3K-RELATED"/>
    <property type="match status" value="1"/>
</dbReference>
<keyword evidence="4" id="KW-0808">Transferase</keyword>
<dbReference type="InterPro" id="IPR011009">
    <property type="entry name" value="Kinase-like_dom_sf"/>
</dbReference>
<dbReference type="FunFam" id="3.30.200.20:FF:000024">
    <property type="entry name" value="B-Raf proto-oncogene serine/threonine-protein kinase"/>
    <property type="match status" value="1"/>
</dbReference>
<dbReference type="PROSITE" id="PS50081">
    <property type="entry name" value="ZF_DAG_PE_2"/>
    <property type="match status" value="1"/>
</dbReference>
<dbReference type="SMART" id="SM00220">
    <property type="entry name" value="S_TKc"/>
    <property type="match status" value="1"/>
</dbReference>
<evidence type="ECO:0000256" key="1">
    <source>
        <dbReference type="ARBA" id="ARBA00010507"/>
    </source>
</evidence>
<evidence type="ECO:0000256" key="5">
    <source>
        <dbReference type="ARBA" id="ARBA00022723"/>
    </source>
</evidence>
<dbReference type="CDD" id="cd01816">
    <property type="entry name" value="RBD_RAF"/>
    <property type="match status" value="1"/>
</dbReference>
<organism evidence="15 16">
    <name type="scientific">Orchesella cincta</name>
    <name type="common">Springtail</name>
    <name type="synonym">Podura cincta</name>
    <dbReference type="NCBI Taxonomy" id="48709"/>
    <lineage>
        <taxon>Eukaryota</taxon>
        <taxon>Metazoa</taxon>
        <taxon>Ecdysozoa</taxon>
        <taxon>Arthropoda</taxon>
        <taxon>Hexapoda</taxon>
        <taxon>Collembola</taxon>
        <taxon>Entomobryomorpha</taxon>
        <taxon>Entomobryoidea</taxon>
        <taxon>Orchesellidae</taxon>
        <taxon>Orchesellinae</taxon>
        <taxon>Orchesella</taxon>
    </lineage>
</organism>